<comment type="caution">
    <text evidence="1">The sequence shown here is derived from an EMBL/GenBank/DDBJ whole genome shotgun (WGS) entry which is preliminary data.</text>
</comment>
<proteinExistence type="predicted"/>
<keyword evidence="2" id="KW-1185">Reference proteome</keyword>
<sequence>MGQRTTGTHVRRQDVTREQLAVPLDVEVPVFDPHQVIEGELQ</sequence>
<dbReference type="AlphaFoldDB" id="A0A401TEJ2"/>
<evidence type="ECO:0000313" key="1">
    <source>
        <dbReference type="EMBL" id="GCC41062.1"/>
    </source>
</evidence>
<gene>
    <name evidence="1" type="ORF">chiPu_0025381</name>
</gene>
<dbReference type="Proteomes" id="UP000287033">
    <property type="component" value="Unassembled WGS sequence"/>
</dbReference>
<evidence type="ECO:0000313" key="2">
    <source>
        <dbReference type="Proteomes" id="UP000287033"/>
    </source>
</evidence>
<name>A0A401TEJ2_CHIPU</name>
<accession>A0A401TEJ2</accession>
<organism evidence="1 2">
    <name type="scientific">Chiloscyllium punctatum</name>
    <name type="common">Brownbanded bambooshark</name>
    <name type="synonym">Hemiscyllium punctatum</name>
    <dbReference type="NCBI Taxonomy" id="137246"/>
    <lineage>
        <taxon>Eukaryota</taxon>
        <taxon>Metazoa</taxon>
        <taxon>Chordata</taxon>
        <taxon>Craniata</taxon>
        <taxon>Vertebrata</taxon>
        <taxon>Chondrichthyes</taxon>
        <taxon>Elasmobranchii</taxon>
        <taxon>Galeomorphii</taxon>
        <taxon>Galeoidea</taxon>
        <taxon>Orectolobiformes</taxon>
        <taxon>Hemiscylliidae</taxon>
        <taxon>Chiloscyllium</taxon>
    </lineage>
</organism>
<dbReference type="EMBL" id="BEZZ01057721">
    <property type="protein sequence ID" value="GCC41062.1"/>
    <property type="molecule type" value="Genomic_DNA"/>
</dbReference>
<reference evidence="1 2" key="1">
    <citation type="journal article" date="2018" name="Nat. Ecol. Evol.">
        <title>Shark genomes provide insights into elasmobranch evolution and the origin of vertebrates.</title>
        <authorList>
            <person name="Hara Y"/>
            <person name="Yamaguchi K"/>
            <person name="Onimaru K"/>
            <person name="Kadota M"/>
            <person name="Koyanagi M"/>
            <person name="Keeley SD"/>
            <person name="Tatsumi K"/>
            <person name="Tanaka K"/>
            <person name="Motone F"/>
            <person name="Kageyama Y"/>
            <person name="Nozu R"/>
            <person name="Adachi N"/>
            <person name="Nishimura O"/>
            <person name="Nakagawa R"/>
            <person name="Tanegashima C"/>
            <person name="Kiyatake I"/>
            <person name="Matsumoto R"/>
            <person name="Murakumo K"/>
            <person name="Nishida K"/>
            <person name="Terakita A"/>
            <person name="Kuratani S"/>
            <person name="Sato K"/>
            <person name="Hyodo S Kuraku.S."/>
        </authorList>
    </citation>
    <scope>NUCLEOTIDE SEQUENCE [LARGE SCALE GENOMIC DNA]</scope>
</reference>
<feature type="non-terminal residue" evidence="1">
    <location>
        <position position="42"/>
    </location>
</feature>
<protein>
    <submittedName>
        <fullName evidence="1">Uncharacterized protein</fullName>
    </submittedName>
</protein>